<dbReference type="RefSeq" id="WP_133758761.1">
    <property type="nucleotide sequence ID" value="NZ_SOBW01000009.1"/>
</dbReference>
<name>A0A4R7PJ55_9FLAO</name>
<evidence type="ECO:0000259" key="2">
    <source>
        <dbReference type="Pfam" id="PF01841"/>
    </source>
</evidence>
<proteinExistence type="predicted"/>
<comment type="caution">
    <text evidence="3">The sequence shown here is derived from an EMBL/GenBank/DDBJ whole genome shotgun (WGS) entry which is preliminary data.</text>
</comment>
<dbReference type="OrthoDB" id="1133974at2"/>
<keyword evidence="1" id="KW-0472">Membrane</keyword>
<dbReference type="Gene3D" id="3.10.620.30">
    <property type="match status" value="1"/>
</dbReference>
<dbReference type="Proteomes" id="UP000294689">
    <property type="component" value="Unassembled WGS sequence"/>
</dbReference>
<gene>
    <name evidence="3" type="ORF">BXY82_2747</name>
</gene>
<keyword evidence="4" id="KW-1185">Reference proteome</keyword>
<feature type="domain" description="Transglutaminase-like" evidence="2">
    <location>
        <begin position="63"/>
        <end position="160"/>
    </location>
</feature>
<feature type="transmembrane region" description="Helical" evidence="1">
    <location>
        <begin position="233"/>
        <end position="251"/>
    </location>
</feature>
<dbReference type="SUPFAM" id="SSF54001">
    <property type="entry name" value="Cysteine proteinases"/>
    <property type="match status" value="1"/>
</dbReference>
<evidence type="ECO:0000256" key="1">
    <source>
        <dbReference type="SAM" id="Phobius"/>
    </source>
</evidence>
<organism evidence="3 4">
    <name type="scientific">Gelidibacter sediminis</name>
    <dbReference type="NCBI Taxonomy" id="1608710"/>
    <lineage>
        <taxon>Bacteria</taxon>
        <taxon>Pseudomonadati</taxon>
        <taxon>Bacteroidota</taxon>
        <taxon>Flavobacteriia</taxon>
        <taxon>Flavobacteriales</taxon>
        <taxon>Flavobacteriaceae</taxon>
        <taxon>Gelidibacter</taxon>
    </lineage>
</organism>
<keyword evidence="1" id="KW-0812">Transmembrane</keyword>
<keyword evidence="1" id="KW-1133">Transmembrane helix</keyword>
<evidence type="ECO:0000313" key="3">
    <source>
        <dbReference type="EMBL" id="TDU34425.1"/>
    </source>
</evidence>
<dbReference type="EMBL" id="SOBW01000009">
    <property type="protein sequence ID" value="TDU34425.1"/>
    <property type="molecule type" value="Genomic_DNA"/>
</dbReference>
<sequence length="268" mass="31063">MFLKKLHWTFKRHPFLYISRFWLLSKNSSASAIANTSYNTLNTKESIPSCFFKVNERIFEHGKPDTDLECIKKLVTWLNRHTHVGPGVSAPSDRALQIMMYGKGGVCSDIAQIFNNFCVINDIQVREWGTTSVPFNVGNGGHSFNEFYSKELQKWILIDASLGVLFYGAQNNLLSVLGLYKKVRLGHAIEYRTIFKNNAIENEQIVKNYLNSDITPFLICDYRNATYDRFLKIGRPFIPVFVIHFLVYLLGKSYHYKFPLDNYKKIFN</sequence>
<dbReference type="InterPro" id="IPR002931">
    <property type="entry name" value="Transglutaminase-like"/>
</dbReference>
<dbReference type="Pfam" id="PF01841">
    <property type="entry name" value="Transglut_core"/>
    <property type="match status" value="1"/>
</dbReference>
<accession>A0A4R7PJ55</accession>
<dbReference type="InterPro" id="IPR038765">
    <property type="entry name" value="Papain-like_cys_pep_sf"/>
</dbReference>
<dbReference type="AlphaFoldDB" id="A0A4R7PJ55"/>
<reference evidence="3 4" key="1">
    <citation type="submission" date="2019-03" db="EMBL/GenBank/DDBJ databases">
        <title>Genomic Encyclopedia of Archaeal and Bacterial Type Strains, Phase II (KMG-II): from individual species to whole genera.</title>
        <authorList>
            <person name="Goeker M."/>
        </authorList>
    </citation>
    <scope>NUCLEOTIDE SEQUENCE [LARGE SCALE GENOMIC DNA]</scope>
    <source>
        <strain evidence="3 4">DSM 28135</strain>
    </source>
</reference>
<protein>
    <submittedName>
        <fullName evidence="3">Transglutaminase superfamily protein</fullName>
    </submittedName>
</protein>
<evidence type="ECO:0000313" key="4">
    <source>
        <dbReference type="Proteomes" id="UP000294689"/>
    </source>
</evidence>